<dbReference type="EMBL" id="SSMQ01000006">
    <property type="protein sequence ID" value="TKD10298.1"/>
    <property type="molecule type" value="Genomic_DNA"/>
</dbReference>
<accession>A0A4U1JG51</accession>
<keyword evidence="1" id="KW-0067">ATP-binding</keyword>
<dbReference type="Pfam" id="PF02661">
    <property type="entry name" value="Fic"/>
    <property type="match status" value="1"/>
</dbReference>
<dbReference type="PANTHER" id="PTHR13504:SF38">
    <property type="entry name" value="FIDO DOMAIN-CONTAINING PROTEIN"/>
    <property type="match status" value="1"/>
</dbReference>
<dbReference type="SUPFAM" id="SSF140931">
    <property type="entry name" value="Fic-like"/>
    <property type="match status" value="1"/>
</dbReference>
<dbReference type="Gene3D" id="1.10.3290.10">
    <property type="entry name" value="Fido-like domain"/>
    <property type="match status" value="1"/>
</dbReference>
<dbReference type="PANTHER" id="PTHR13504">
    <property type="entry name" value="FIDO DOMAIN-CONTAINING PROTEIN DDB_G0283145"/>
    <property type="match status" value="1"/>
</dbReference>
<feature type="domain" description="Fido" evidence="2">
    <location>
        <begin position="57"/>
        <end position="205"/>
    </location>
</feature>
<dbReference type="InterPro" id="IPR036597">
    <property type="entry name" value="Fido-like_dom_sf"/>
</dbReference>
<sequence length="279" mass="31499">MTHSSVHARAIAFLHESSAMADITTIDYASPANQVPYAGHFGALLRMQSLARERRPLSLEELCSWHALITEEQTHHGHPRPAASMGHLRGPSDPVEVRVGGHVPPAYDQVEPLLRQWLEDVNQHARTAFSEESCIVQAIADTLQRFEVIRPFADGNGRIGRLVANWVALQAPVPLILFREAERQAFYAAHRSERAMRAFIAEKLREACFYVPWERIPAPKGEITDETFRAWYFDYGEIALRQSSMGATDVCETASGDVVLVEHHEVLDALERWQAEERE</sequence>
<feature type="binding site" evidence="1">
    <location>
        <begin position="154"/>
        <end position="161"/>
    </location>
    <ligand>
        <name>ATP</name>
        <dbReference type="ChEBI" id="CHEBI:30616"/>
    </ligand>
</feature>
<dbReference type="GO" id="GO:0005524">
    <property type="term" value="F:ATP binding"/>
    <property type="evidence" value="ECO:0007669"/>
    <property type="project" value="UniProtKB-KW"/>
</dbReference>
<dbReference type="OrthoDB" id="9813719at2"/>
<comment type="caution">
    <text evidence="3">The sequence shown here is derived from an EMBL/GenBank/DDBJ whole genome shotgun (WGS) entry which is preliminary data.</text>
</comment>
<organism evidence="3 4">
    <name type="scientific">Polyangium fumosum</name>
    <dbReference type="NCBI Taxonomy" id="889272"/>
    <lineage>
        <taxon>Bacteria</taxon>
        <taxon>Pseudomonadati</taxon>
        <taxon>Myxococcota</taxon>
        <taxon>Polyangia</taxon>
        <taxon>Polyangiales</taxon>
        <taxon>Polyangiaceae</taxon>
        <taxon>Polyangium</taxon>
    </lineage>
</organism>
<evidence type="ECO:0000259" key="2">
    <source>
        <dbReference type="PROSITE" id="PS51459"/>
    </source>
</evidence>
<feature type="binding site" evidence="1">
    <location>
        <begin position="99"/>
        <end position="102"/>
    </location>
    <ligand>
        <name>ATP</name>
        <dbReference type="ChEBI" id="CHEBI:30616"/>
    </ligand>
</feature>
<dbReference type="AlphaFoldDB" id="A0A4U1JG51"/>
<dbReference type="InterPro" id="IPR040198">
    <property type="entry name" value="Fido_containing"/>
</dbReference>
<dbReference type="InterPro" id="IPR003812">
    <property type="entry name" value="Fido"/>
</dbReference>
<keyword evidence="1" id="KW-0547">Nucleotide-binding</keyword>
<reference evidence="3 4" key="1">
    <citation type="submission" date="2019-04" db="EMBL/GenBank/DDBJ databases">
        <authorList>
            <person name="Li Y."/>
            <person name="Wang J."/>
        </authorList>
    </citation>
    <scope>NUCLEOTIDE SEQUENCE [LARGE SCALE GENOMIC DNA]</scope>
    <source>
        <strain evidence="3 4">DSM 14668</strain>
    </source>
</reference>
<protein>
    <submittedName>
        <fullName evidence="3">Fic family protein</fullName>
    </submittedName>
</protein>
<dbReference type="PROSITE" id="PS51459">
    <property type="entry name" value="FIDO"/>
    <property type="match status" value="1"/>
</dbReference>
<keyword evidence="4" id="KW-1185">Reference proteome</keyword>
<evidence type="ECO:0000256" key="1">
    <source>
        <dbReference type="PIRSR" id="PIRSR640198-2"/>
    </source>
</evidence>
<evidence type="ECO:0000313" key="4">
    <source>
        <dbReference type="Proteomes" id="UP000309215"/>
    </source>
</evidence>
<proteinExistence type="predicted"/>
<gene>
    <name evidence="3" type="ORF">E8A74_07550</name>
</gene>
<evidence type="ECO:0000313" key="3">
    <source>
        <dbReference type="EMBL" id="TKD10298.1"/>
    </source>
</evidence>
<dbReference type="Proteomes" id="UP000309215">
    <property type="component" value="Unassembled WGS sequence"/>
</dbReference>
<name>A0A4U1JG51_9BACT</name>